<feature type="domain" description="CobQ/CobB/MinD/ParA nucleotide binding" evidence="1">
    <location>
        <begin position="7"/>
        <end position="47"/>
    </location>
</feature>
<gene>
    <name evidence="2" type="ORF">GZH52_02390</name>
</gene>
<dbReference type="InterPro" id="IPR027417">
    <property type="entry name" value="P-loop_NTPase"/>
</dbReference>
<name>A0A6B2KN37_9NEIS</name>
<evidence type="ECO:0000313" key="3">
    <source>
        <dbReference type="Proteomes" id="UP000482578"/>
    </source>
</evidence>
<dbReference type="Pfam" id="PF01656">
    <property type="entry name" value="CbiA"/>
    <property type="match status" value="1"/>
</dbReference>
<sequence length="246" mass="26326">MKTAHFVMQGKGGCGKSLIAATLAQYLAASGDTPLCVDTDPVNRTFSRTKALGVRGLELLDSGRQIDSRQFDNLVEWLLEHDGDAVIDNGASVFVPLMAYLAQSGALDLLGASGVDVVLHVPIIGGDALDDTANGFNALLSSTGADAVAWVNPHFGAVTRDGKHFRDSALAARHASRLRGMVELPDWDRATFGKDLAQMREHGLTFDEAASKPEYSAMTRHRLSRMRGELFSLLDGCALRASKEAA</sequence>
<evidence type="ECO:0000259" key="1">
    <source>
        <dbReference type="Pfam" id="PF01656"/>
    </source>
</evidence>
<dbReference type="Gene3D" id="3.40.50.300">
    <property type="entry name" value="P-loop containing nucleotide triphosphate hydrolases"/>
    <property type="match status" value="1"/>
</dbReference>
<dbReference type="RefSeq" id="WP_163314916.1">
    <property type="nucleotide sequence ID" value="NZ_JAAGAA010000002.1"/>
</dbReference>
<accession>A0A6B2KN37</accession>
<dbReference type="InterPro" id="IPR002586">
    <property type="entry name" value="CobQ/CobB/MinD/ParA_Nub-bd_dom"/>
</dbReference>
<dbReference type="Proteomes" id="UP000482578">
    <property type="component" value="Unassembled WGS sequence"/>
</dbReference>
<evidence type="ECO:0000313" key="2">
    <source>
        <dbReference type="EMBL" id="NDV11646.1"/>
    </source>
</evidence>
<keyword evidence="3" id="KW-1185">Reference proteome</keyword>
<dbReference type="AlphaFoldDB" id="A0A6B2KN37"/>
<comment type="caution">
    <text evidence="2">The sequence shown here is derived from an EMBL/GenBank/DDBJ whole genome shotgun (WGS) entry which is preliminary data.</text>
</comment>
<proteinExistence type="predicted"/>
<reference evidence="2 3" key="1">
    <citation type="submission" date="2020-02" db="EMBL/GenBank/DDBJ databases">
        <authorList>
            <person name="Yang Z."/>
        </authorList>
    </citation>
    <scope>NUCLEOTIDE SEQUENCE [LARGE SCALE GENOMIC DNA]</scope>
    <source>
        <strain evidence="2 3">HX-7-9</strain>
    </source>
</reference>
<dbReference type="EMBL" id="JAAGAA010000002">
    <property type="protein sequence ID" value="NDV11646.1"/>
    <property type="molecule type" value="Genomic_DNA"/>
</dbReference>
<protein>
    <submittedName>
        <fullName evidence="2">Conjugal transfer protein TraL</fullName>
    </submittedName>
</protein>
<organism evidence="2 3">
    <name type="scientific">Crenobacter caeni</name>
    <dbReference type="NCBI Taxonomy" id="2705474"/>
    <lineage>
        <taxon>Bacteria</taxon>
        <taxon>Pseudomonadati</taxon>
        <taxon>Pseudomonadota</taxon>
        <taxon>Betaproteobacteria</taxon>
        <taxon>Neisseriales</taxon>
        <taxon>Neisseriaceae</taxon>
        <taxon>Crenobacter</taxon>
    </lineage>
</organism>
<dbReference type="SUPFAM" id="SSF52540">
    <property type="entry name" value="P-loop containing nucleoside triphosphate hydrolases"/>
    <property type="match status" value="1"/>
</dbReference>